<dbReference type="STRING" id="212042.APH_0535"/>
<dbReference type="PaxDb" id="212042-APH_0535"/>
<dbReference type="Proteomes" id="UP000001943">
    <property type="component" value="Chromosome"/>
</dbReference>
<reference evidence="1 2" key="1">
    <citation type="journal article" date="2006" name="PLoS Genet.">
        <title>Comparative genomics of emerging human ehrlichiosis agents.</title>
        <authorList>
            <person name="Dunning Hotopp J.C."/>
            <person name="Lin M."/>
            <person name="Madupu R."/>
            <person name="Crabtree J."/>
            <person name="Angiuoli S.V."/>
            <person name="Eisen J.A."/>
            <person name="Seshadri R."/>
            <person name="Ren Q."/>
            <person name="Wu M."/>
            <person name="Utterback T.R."/>
            <person name="Smith S."/>
            <person name="Lewis M."/>
            <person name="Khouri H."/>
            <person name="Zhang C."/>
            <person name="Niu H."/>
            <person name="Lin Q."/>
            <person name="Ohashi N."/>
            <person name="Zhi N."/>
            <person name="Nelson W."/>
            <person name="Brinkac L.M."/>
            <person name="Dodson R.J."/>
            <person name="Rosovitz M.J."/>
            <person name="Sundaram J."/>
            <person name="Daugherty S.C."/>
            <person name="Davidsen T."/>
            <person name="Durkin A.S."/>
            <person name="Gwinn M."/>
            <person name="Haft D.H."/>
            <person name="Selengut J.D."/>
            <person name="Sullivan S.A."/>
            <person name="Zafar N."/>
            <person name="Zhou L."/>
            <person name="Benahmed F."/>
            <person name="Forberger H."/>
            <person name="Halpin R."/>
            <person name="Mulligan S."/>
            <person name="Robinson J."/>
            <person name="White O."/>
            <person name="Rikihisa Y."/>
            <person name="Tettelin H."/>
        </authorList>
    </citation>
    <scope>NUCLEOTIDE SEQUENCE [LARGE SCALE GENOMIC DNA]</scope>
    <source>
        <strain evidence="1 2">HZ</strain>
    </source>
</reference>
<keyword evidence="2" id="KW-1185">Reference proteome</keyword>
<accession>F5GUS5</accession>
<proteinExistence type="predicted"/>
<dbReference type="KEGG" id="aph:APH_0535"/>
<dbReference type="AlphaFoldDB" id="F5GUS5"/>
<dbReference type="EnsemblBacteria" id="AEB26868">
    <property type="protein sequence ID" value="AEB26868"/>
    <property type="gene ID" value="APH_0535"/>
</dbReference>
<feature type="non-terminal residue" evidence="1">
    <location>
        <position position="1"/>
    </location>
</feature>
<evidence type="ECO:0000313" key="2">
    <source>
        <dbReference type="Proteomes" id="UP000001943"/>
    </source>
</evidence>
<evidence type="ECO:0000313" key="1">
    <source>
        <dbReference type="EMBL" id="AEB26868.1"/>
    </source>
</evidence>
<dbReference type="HOGENOM" id="CLU_3076159_0_0_5"/>
<organism evidence="1 2">
    <name type="scientific">Anaplasma phagocytophilum (strain HZ)</name>
    <dbReference type="NCBI Taxonomy" id="212042"/>
    <lineage>
        <taxon>Bacteria</taxon>
        <taxon>Pseudomonadati</taxon>
        <taxon>Pseudomonadota</taxon>
        <taxon>Alphaproteobacteria</taxon>
        <taxon>Rickettsiales</taxon>
        <taxon>Anaplasmataceae</taxon>
        <taxon>Anaplasma</taxon>
        <taxon>phagocytophilum group</taxon>
    </lineage>
</organism>
<sequence length="63" mass="6953">SRRAIHEQSVVLLCEFHLAKELADGVVAGQTDKLALAKTSGQDIVQFAKLKSRECLTKVWAMI</sequence>
<gene>
    <name evidence="1" type="primary">p44-82</name>
    <name evidence="1" type="ordered locus">APH_0535</name>
</gene>
<dbReference type="EMBL" id="CP000235">
    <property type="protein sequence ID" value="AEB26868.1"/>
    <property type="molecule type" value="Genomic_DNA"/>
</dbReference>
<name>F5GUS5_ANAPZ</name>
<protein>
    <submittedName>
        <fullName evidence="1">p44-82 outer membrane protein, truncated</fullName>
    </submittedName>
</protein>